<feature type="domain" description="Histidine kinase" evidence="10">
    <location>
        <begin position="486"/>
        <end position="732"/>
    </location>
</feature>
<dbReference type="CDD" id="cd00130">
    <property type="entry name" value="PAS"/>
    <property type="match status" value="1"/>
</dbReference>
<keyword evidence="5" id="KW-0547">Nucleotide-binding</keyword>
<dbReference type="EMBL" id="AP017378">
    <property type="protein sequence ID" value="BBD09178.1"/>
    <property type="molecule type" value="Genomic_DNA"/>
</dbReference>
<keyword evidence="13" id="KW-1185">Reference proteome</keyword>
<dbReference type="InterPro" id="IPR003594">
    <property type="entry name" value="HATPase_dom"/>
</dbReference>
<evidence type="ECO:0000313" key="12">
    <source>
        <dbReference type="EMBL" id="BBD09178.1"/>
    </source>
</evidence>
<dbReference type="InterPro" id="IPR036890">
    <property type="entry name" value="HATPase_C_sf"/>
</dbReference>
<dbReference type="InterPro" id="IPR013767">
    <property type="entry name" value="PAS_fold"/>
</dbReference>
<comment type="catalytic activity">
    <reaction evidence="1">
        <text>ATP + protein L-histidine = ADP + protein N-phospho-L-histidine.</text>
        <dbReference type="EC" id="2.7.13.3"/>
    </reaction>
</comment>
<dbReference type="NCBIfam" id="TIGR00229">
    <property type="entry name" value="sensory_box"/>
    <property type="match status" value="1"/>
</dbReference>
<evidence type="ECO:0000256" key="2">
    <source>
        <dbReference type="ARBA" id="ARBA00012438"/>
    </source>
</evidence>
<organism evidence="12 13">
    <name type="scientific">Desulfovibrio ferrophilus</name>
    <dbReference type="NCBI Taxonomy" id="241368"/>
    <lineage>
        <taxon>Bacteria</taxon>
        <taxon>Pseudomonadati</taxon>
        <taxon>Thermodesulfobacteriota</taxon>
        <taxon>Desulfovibrionia</taxon>
        <taxon>Desulfovibrionales</taxon>
        <taxon>Desulfovibrionaceae</taxon>
        <taxon>Desulfovibrio</taxon>
    </lineage>
</organism>
<feature type="transmembrane region" description="Helical" evidence="9">
    <location>
        <begin position="15"/>
        <end position="36"/>
    </location>
</feature>
<keyword evidence="9" id="KW-0472">Membrane</keyword>
<dbReference type="GO" id="GO:0006355">
    <property type="term" value="P:regulation of DNA-templated transcription"/>
    <property type="evidence" value="ECO:0007669"/>
    <property type="project" value="InterPro"/>
</dbReference>
<dbReference type="SUPFAM" id="SSF55874">
    <property type="entry name" value="ATPase domain of HSP90 chaperone/DNA topoisomerase II/histidine kinase"/>
    <property type="match status" value="1"/>
</dbReference>
<evidence type="ECO:0000259" key="11">
    <source>
        <dbReference type="PROSITE" id="PS50112"/>
    </source>
</evidence>
<keyword evidence="9" id="KW-1133">Transmembrane helix</keyword>
<gene>
    <name evidence="12" type="ORF">DFE_2452</name>
</gene>
<evidence type="ECO:0000256" key="1">
    <source>
        <dbReference type="ARBA" id="ARBA00000085"/>
    </source>
</evidence>
<dbReference type="InterPro" id="IPR005467">
    <property type="entry name" value="His_kinase_dom"/>
</dbReference>
<dbReference type="InterPro" id="IPR003661">
    <property type="entry name" value="HisK_dim/P_dom"/>
</dbReference>
<dbReference type="SMART" id="SM00387">
    <property type="entry name" value="HATPase_c"/>
    <property type="match status" value="1"/>
</dbReference>
<proteinExistence type="predicted"/>
<dbReference type="Pfam" id="PF02518">
    <property type="entry name" value="HATPase_c"/>
    <property type="match status" value="1"/>
</dbReference>
<sequence length="744" mass="82473">MPVPRPLHRILSTKLTRFLLIPSIVFVVFIGGFFSYRQYANLKQQDKLLADSLARYAEAYVEDALYALKHLAYRANQSEEQSLTLDLRQMHTTFPHFERLLWVNAENIVLAAYPTGLKGVDFPLLFPQAQTHPELLLSRPIYSPEANKLTIYVGHVAPGGGRAIAELDLSALQDHLKLFSPAGGERNIVITDAYGNVIVHPDQRLVRQQVNIGGEELLQSLGKDSHGYSLHKDGDLYFFSSLVRMESLRWVLALSTSANAVFFPIAQTVIALVVFLVAFFLMMTALFRAELNKDIVTPLSSFAALIKHTARDRSIPPASAPDQTFAELAAIEDEFALMYREIAHREHLLRQGRKYIRSVIDSLPSVFAALDADGIVTQWSSGAHDLAGIPAGDAIGRPILELLPQLEPVTKMISQVLQEQRPASLDRLNWNTESGTAIYHLEVYPLQDAPERGAVLRMDNVTTRMRLEEIMIQTEKMMSVGGLAAGMAHEINNPLGGILQGAQNILRRFDPELPANIKAAQETNLELSTMQAYLDARRIPKMLEGIITSGKRAADIVSNMLNFSRNSAPCHTHCELHQLIDTVIGLASSDYDLKKRYDFRNIKIIRNFDSDLPLLPCTTTEIEQVIFNLLKNAAHAIDSMPEPPSEPTITISTRVRPPYVQVSITDNGPGIPENIRSRIFEPFFTTKEVGKGTGLGLSVSYFIITNNHSGTFAVDSTPGQGTTFTISLPLNASPEHTVPPCAQS</sequence>
<dbReference type="InterPro" id="IPR035965">
    <property type="entry name" value="PAS-like_dom_sf"/>
</dbReference>
<evidence type="ECO:0000259" key="10">
    <source>
        <dbReference type="PROSITE" id="PS50109"/>
    </source>
</evidence>
<evidence type="ECO:0000256" key="7">
    <source>
        <dbReference type="ARBA" id="ARBA00022840"/>
    </source>
</evidence>
<dbReference type="PRINTS" id="PR00344">
    <property type="entry name" value="BCTRLSENSOR"/>
</dbReference>
<keyword evidence="4" id="KW-0808">Transferase</keyword>
<dbReference type="SUPFAM" id="SSF47384">
    <property type="entry name" value="Homodimeric domain of signal transducing histidine kinase"/>
    <property type="match status" value="1"/>
</dbReference>
<evidence type="ECO:0000256" key="8">
    <source>
        <dbReference type="ARBA" id="ARBA00023012"/>
    </source>
</evidence>
<dbReference type="SMART" id="SM00388">
    <property type="entry name" value="HisKA"/>
    <property type="match status" value="1"/>
</dbReference>
<dbReference type="KEGG" id="dfl:DFE_2452"/>
<dbReference type="InterPro" id="IPR036097">
    <property type="entry name" value="HisK_dim/P_sf"/>
</dbReference>
<evidence type="ECO:0000256" key="3">
    <source>
        <dbReference type="ARBA" id="ARBA00022553"/>
    </source>
</evidence>
<dbReference type="SMART" id="SM00091">
    <property type="entry name" value="PAS"/>
    <property type="match status" value="1"/>
</dbReference>
<protein>
    <recommendedName>
        <fullName evidence="2">histidine kinase</fullName>
        <ecNumber evidence="2">2.7.13.3</ecNumber>
    </recommendedName>
</protein>
<dbReference type="GO" id="GO:0000155">
    <property type="term" value="F:phosphorelay sensor kinase activity"/>
    <property type="evidence" value="ECO:0007669"/>
    <property type="project" value="InterPro"/>
</dbReference>
<reference evidence="12 13" key="1">
    <citation type="journal article" date="2018" name="Sci. Adv.">
        <title>Multi-heme cytochromes provide a pathway for survival in energy-limited environments.</title>
        <authorList>
            <person name="Deng X."/>
            <person name="Dohmae N."/>
            <person name="Nealson K.H."/>
            <person name="Hashimoto K."/>
            <person name="Okamoto A."/>
        </authorList>
    </citation>
    <scope>NUCLEOTIDE SEQUENCE [LARGE SCALE GENOMIC DNA]</scope>
    <source>
        <strain evidence="12 13">IS5</strain>
    </source>
</reference>
<evidence type="ECO:0000256" key="4">
    <source>
        <dbReference type="ARBA" id="ARBA00022679"/>
    </source>
</evidence>
<dbReference type="PROSITE" id="PS50112">
    <property type="entry name" value="PAS"/>
    <property type="match status" value="1"/>
</dbReference>
<dbReference type="InterPro" id="IPR000014">
    <property type="entry name" value="PAS"/>
</dbReference>
<accession>A0A2Z6B153</accession>
<evidence type="ECO:0000313" key="13">
    <source>
        <dbReference type="Proteomes" id="UP000269883"/>
    </source>
</evidence>
<evidence type="ECO:0000256" key="9">
    <source>
        <dbReference type="SAM" id="Phobius"/>
    </source>
</evidence>
<dbReference type="Gene3D" id="1.10.287.130">
    <property type="match status" value="1"/>
</dbReference>
<dbReference type="GO" id="GO:0005524">
    <property type="term" value="F:ATP binding"/>
    <property type="evidence" value="ECO:0007669"/>
    <property type="project" value="UniProtKB-KW"/>
</dbReference>
<dbReference type="Proteomes" id="UP000269883">
    <property type="component" value="Chromosome"/>
</dbReference>
<name>A0A2Z6B153_9BACT</name>
<dbReference type="PROSITE" id="PS50109">
    <property type="entry name" value="HIS_KIN"/>
    <property type="match status" value="1"/>
</dbReference>
<dbReference type="Gene3D" id="3.30.450.20">
    <property type="entry name" value="PAS domain"/>
    <property type="match status" value="3"/>
</dbReference>
<dbReference type="SUPFAM" id="SSF55785">
    <property type="entry name" value="PYP-like sensor domain (PAS domain)"/>
    <property type="match status" value="1"/>
</dbReference>
<dbReference type="PANTHER" id="PTHR43065:SF42">
    <property type="entry name" value="TWO-COMPONENT SENSOR PPRA"/>
    <property type="match status" value="1"/>
</dbReference>
<dbReference type="Pfam" id="PF00512">
    <property type="entry name" value="HisKA"/>
    <property type="match status" value="1"/>
</dbReference>
<dbReference type="PANTHER" id="PTHR43065">
    <property type="entry name" value="SENSOR HISTIDINE KINASE"/>
    <property type="match status" value="1"/>
</dbReference>
<evidence type="ECO:0000256" key="5">
    <source>
        <dbReference type="ARBA" id="ARBA00022741"/>
    </source>
</evidence>
<keyword evidence="9" id="KW-0812">Transmembrane</keyword>
<dbReference type="EC" id="2.7.13.3" evidence="2"/>
<dbReference type="Pfam" id="PF00989">
    <property type="entry name" value="PAS"/>
    <property type="match status" value="1"/>
</dbReference>
<dbReference type="InterPro" id="IPR004358">
    <property type="entry name" value="Sig_transdc_His_kin-like_C"/>
</dbReference>
<keyword evidence="6 12" id="KW-0418">Kinase</keyword>
<feature type="domain" description="PAS" evidence="11">
    <location>
        <begin position="352"/>
        <end position="403"/>
    </location>
</feature>
<feature type="transmembrane region" description="Helical" evidence="9">
    <location>
        <begin position="250"/>
        <end position="283"/>
    </location>
</feature>
<keyword evidence="7" id="KW-0067">ATP-binding</keyword>
<keyword evidence="8" id="KW-0902">Two-component regulatory system</keyword>
<dbReference type="RefSeq" id="WP_126379928.1">
    <property type="nucleotide sequence ID" value="NZ_AP017378.1"/>
</dbReference>
<dbReference type="AlphaFoldDB" id="A0A2Z6B153"/>
<keyword evidence="3" id="KW-0597">Phosphoprotein</keyword>
<evidence type="ECO:0000256" key="6">
    <source>
        <dbReference type="ARBA" id="ARBA00022777"/>
    </source>
</evidence>
<dbReference type="OrthoDB" id="5439205at2"/>
<dbReference type="Gene3D" id="3.30.565.10">
    <property type="entry name" value="Histidine kinase-like ATPase, C-terminal domain"/>
    <property type="match status" value="1"/>
</dbReference>
<dbReference type="CDD" id="cd00082">
    <property type="entry name" value="HisKA"/>
    <property type="match status" value="1"/>
</dbReference>